<comment type="caution">
    <text evidence="2">The sequence shown here is derived from an EMBL/GenBank/DDBJ whole genome shotgun (WGS) entry which is preliminary data.</text>
</comment>
<dbReference type="AlphaFoldDB" id="A0A7X0RQR9"/>
<reference evidence="2 3" key="1">
    <citation type="submission" date="2020-08" db="EMBL/GenBank/DDBJ databases">
        <title>Cohnella phylogeny.</title>
        <authorList>
            <person name="Dunlap C."/>
        </authorList>
    </citation>
    <scope>NUCLEOTIDE SEQUENCE [LARGE SCALE GENOMIC DNA]</scope>
    <source>
        <strain evidence="2 3">DSM 28246</strain>
    </source>
</reference>
<sequence>MRPSNPPLLEWYLSHDQWREEHEALRDRLLELCRMMKWNPANYDYPDWEAHHLAVREKFIPFMRDWLRHLAMERRTVYPVARTAICGGRIGPVSVLEQDERIAGQFYDAYLQAAGRDASPEDALSHLLQVLIIVAEHFRVEEELVMPAAERLMEEIEYSGS</sequence>
<evidence type="ECO:0000313" key="2">
    <source>
        <dbReference type="EMBL" id="MBB6671758.1"/>
    </source>
</evidence>
<dbReference type="InterPro" id="IPR012312">
    <property type="entry name" value="Hemerythrin-like"/>
</dbReference>
<name>A0A7X0RQR9_9BACL</name>
<dbReference type="Pfam" id="PF01814">
    <property type="entry name" value="Hemerythrin"/>
    <property type="match status" value="1"/>
</dbReference>
<evidence type="ECO:0000259" key="1">
    <source>
        <dbReference type="Pfam" id="PF01814"/>
    </source>
</evidence>
<protein>
    <submittedName>
        <fullName evidence="2">Hemerythrin domain-containing protein</fullName>
    </submittedName>
</protein>
<organism evidence="2 3">
    <name type="scientific">Cohnella nanjingensis</name>
    <dbReference type="NCBI Taxonomy" id="1387779"/>
    <lineage>
        <taxon>Bacteria</taxon>
        <taxon>Bacillati</taxon>
        <taxon>Bacillota</taxon>
        <taxon>Bacilli</taxon>
        <taxon>Bacillales</taxon>
        <taxon>Paenibacillaceae</taxon>
        <taxon>Cohnella</taxon>
    </lineage>
</organism>
<dbReference type="Gene3D" id="1.20.120.520">
    <property type="entry name" value="nmb1532 protein domain like"/>
    <property type="match status" value="1"/>
</dbReference>
<dbReference type="Proteomes" id="UP000547209">
    <property type="component" value="Unassembled WGS sequence"/>
</dbReference>
<proteinExistence type="predicted"/>
<feature type="domain" description="Hemerythrin-like" evidence="1">
    <location>
        <begin position="16"/>
        <end position="149"/>
    </location>
</feature>
<keyword evidence="3" id="KW-1185">Reference proteome</keyword>
<gene>
    <name evidence="2" type="ORF">H7C19_13790</name>
</gene>
<dbReference type="EMBL" id="JACJVP010000023">
    <property type="protein sequence ID" value="MBB6671758.1"/>
    <property type="molecule type" value="Genomic_DNA"/>
</dbReference>
<accession>A0A7X0RQR9</accession>
<dbReference type="RefSeq" id="WP_185143225.1">
    <property type="nucleotide sequence ID" value="NZ_JACJVP010000023.1"/>
</dbReference>
<evidence type="ECO:0000313" key="3">
    <source>
        <dbReference type="Proteomes" id="UP000547209"/>
    </source>
</evidence>